<gene>
    <name evidence="1" type="ordered locus">FraEuI1c_5402</name>
</gene>
<proteinExistence type="predicted"/>
<evidence type="ECO:0000313" key="1">
    <source>
        <dbReference type="EMBL" id="ADP83389.1"/>
    </source>
</evidence>
<protein>
    <submittedName>
        <fullName evidence="1">Uncharacterized protein</fullName>
    </submittedName>
</protein>
<dbReference type="KEGG" id="fri:FraEuI1c_5402"/>
<keyword evidence="2" id="KW-1185">Reference proteome</keyword>
<organism evidence="1 2">
    <name type="scientific">Pseudofrankia inefficax (strain DSM 45817 / CECT 9037 / DDB 130130 / EuI1c)</name>
    <name type="common">Frankia inefficax</name>
    <dbReference type="NCBI Taxonomy" id="298654"/>
    <lineage>
        <taxon>Bacteria</taxon>
        <taxon>Bacillati</taxon>
        <taxon>Actinomycetota</taxon>
        <taxon>Actinomycetes</taxon>
        <taxon>Frankiales</taxon>
        <taxon>Frankiaceae</taxon>
        <taxon>Pseudofrankia</taxon>
    </lineage>
</organism>
<dbReference type="EMBL" id="CP002299">
    <property type="protein sequence ID" value="ADP83389.1"/>
    <property type="molecule type" value="Genomic_DNA"/>
</dbReference>
<dbReference type="AlphaFoldDB" id="E3J9M5"/>
<dbReference type="Proteomes" id="UP000002484">
    <property type="component" value="Chromosome"/>
</dbReference>
<reference evidence="1 2" key="1">
    <citation type="submission" date="2010-10" db="EMBL/GenBank/DDBJ databases">
        <title>Complete sequence of Frankia sp. EuI1c.</title>
        <authorList>
            <consortium name="US DOE Joint Genome Institute"/>
            <person name="Lucas S."/>
            <person name="Copeland A."/>
            <person name="Lapidus A."/>
            <person name="Cheng J.-F."/>
            <person name="Bruce D."/>
            <person name="Goodwin L."/>
            <person name="Pitluck S."/>
            <person name="Chertkov O."/>
            <person name="Detter J.C."/>
            <person name="Han C."/>
            <person name="Tapia R."/>
            <person name="Land M."/>
            <person name="Hauser L."/>
            <person name="Jeffries C."/>
            <person name="Kyrpides N."/>
            <person name="Ivanova N."/>
            <person name="Mikhailova N."/>
            <person name="Beauchemin N."/>
            <person name="Sen A."/>
            <person name="Sur S.A."/>
            <person name="Gtari M."/>
            <person name="Wall L."/>
            <person name="Tisa L."/>
            <person name="Woyke T."/>
        </authorList>
    </citation>
    <scope>NUCLEOTIDE SEQUENCE [LARGE SCALE GENOMIC DNA]</scope>
    <source>
        <strain evidence="2">DSM 45817 / CECT 9037 / EuI1c</strain>
    </source>
</reference>
<name>E3J9M5_PSEI1</name>
<accession>E3J9M5</accession>
<dbReference type="InParanoid" id="E3J9M5"/>
<sequence length="75" mass="8669">MGQDGRPKIQEVTEARSWRRLARQFPYQTGDHRLVSGLVGVMIADLVCKLAHRVRYAWFIHTWFAIMMVPEIGNG</sequence>
<dbReference type="HOGENOM" id="CLU_2665773_0_0_11"/>
<evidence type="ECO:0000313" key="2">
    <source>
        <dbReference type="Proteomes" id="UP000002484"/>
    </source>
</evidence>